<dbReference type="Ensembl" id="ENSGWIT00000042823.1">
    <property type="protein sequence ID" value="ENSGWIP00000039384.1"/>
    <property type="gene ID" value="ENSGWIG00000020003.1"/>
</dbReference>
<keyword evidence="2" id="KW-0472">Membrane</keyword>
<feature type="domain" description="BACK" evidence="3">
    <location>
        <begin position="23"/>
        <end position="69"/>
    </location>
</feature>
<dbReference type="PANTHER" id="PTHR45632">
    <property type="entry name" value="LD33804P"/>
    <property type="match status" value="1"/>
</dbReference>
<keyword evidence="2" id="KW-0812">Transmembrane</keyword>
<dbReference type="Pfam" id="PF07707">
    <property type="entry name" value="BACK"/>
    <property type="match status" value="1"/>
</dbReference>
<sequence>MCRPYPPGLIITNSFYFSNTVFSSQESKIYESVLRWIKHKPEERQGAIATLLPKVRLGRMNERYIRNNVLNNDLVKTNPESHLLVYNTLQVMSEHSLLCSEPGINKTLFCPRLPNAVLLVIRFFSETIEAFDYSTNNWITVPDHHSLVNPMTHLRFHGTVFLGGYLYIVGGVLNWFVPFNRVSRFNLVTHTWQEVSLMNEPRAFMSVTALKGCIYAIGGCGDDDISLRTAERYQPDINQWTFIASMNKKRFDASCTTLNNNIYICGGANVRVLNTVECYNPDTNQWTMISPMGTPRYELGVVAYMGHIFAVGGRGPSRCLRSAELHVQAGVWTL</sequence>
<evidence type="ECO:0000313" key="4">
    <source>
        <dbReference type="Ensembl" id="ENSGWIP00000039384.1"/>
    </source>
</evidence>
<keyword evidence="5" id="KW-1185">Reference proteome</keyword>
<keyword evidence="1" id="KW-0880">Kelch repeat</keyword>
<organism evidence="4 5">
    <name type="scientific">Gouania willdenowi</name>
    <name type="common">Blunt-snouted clingfish</name>
    <name type="synonym">Lepadogaster willdenowi</name>
    <dbReference type="NCBI Taxonomy" id="441366"/>
    <lineage>
        <taxon>Eukaryota</taxon>
        <taxon>Metazoa</taxon>
        <taxon>Chordata</taxon>
        <taxon>Craniata</taxon>
        <taxon>Vertebrata</taxon>
        <taxon>Euteleostomi</taxon>
        <taxon>Actinopterygii</taxon>
        <taxon>Neopterygii</taxon>
        <taxon>Teleostei</taxon>
        <taxon>Neoteleostei</taxon>
        <taxon>Acanthomorphata</taxon>
        <taxon>Ovalentaria</taxon>
        <taxon>Blenniimorphae</taxon>
        <taxon>Blenniiformes</taxon>
        <taxon>Gobiesocoidei</taxon>
        <taxon>Gobiesocidae</taxon>
        <taxon>Gobiesocinae</taxon>
        <taxon>Gouania</taxon>
    </lineage>
</organism>
<dbReference type="AlphaFoldDB" id="A0A8C5N9S2"/>
<dbReference type="Gene3D" id="1.25.40.420">
    <property type="match status" value="1"/>
</dbReference>
<reference evidence="4" key="2">
    <citation type="submission" date="2025-08" db="UniProtKB">
        <authorList>
            <consortium name="Ensembl"/>
        </authorList>
    </citation>
    <scope>IDENTIFICATION</scope>
</reference>
<dbReference type="InterPro" id="IPR011705">
    <property type="entry name" value="BACK"/>
</dbReference>
<protein>
    <recommendedName>
        <fullName evidence="3">BACK domain-containing protein</fullName>
    </recommendedName>
</protein>
<dbReference type="SMART" id="SM00612">
    <property type="entry name" value="Kelch"/>
    <property type="match status" value="3"/>
</dbReference>
<dbReference type="Proteomes" id="UP000694680">
    <property type="component" value="Chromosome 17"/>
</dbReference>
<feature type="transmembrane region" description="Helical" evidence="2">
    <location>
        <begin position="156"/>
        <end position="177"/>
    </location>
</feature>
<reference evidence="4" key="3">
    <citation type="submission" date="2025-09" db="UniProtKB">
        <authorList>
            <consortium name="Ensembl"/>
        </authorList>
    </citation>
    <scope>IDENTIFICATION</scope>
</reference>
<evidence type="ECO:0000256" key="2">
    <source>
        <dbReference type="SAM" id="Phobius"/>
    </source>
</evidence>
<accession>A0A8C5N9S2</accession>
<dbReference type="Pfam" id="PF24681">
    <property type="entry name" value="Kelch_KLHDC2_KLHL20_DRC7"/>
    <property type="match status" value="1"/>
</dbReference>
<evidence type="ECO:0000259" key="3">
    <source>
        <dbReference type="Pfam" id="PF07707"/>
    </source>
</evidence>
<dbReference type="InterPro" id="IPR006652">
    <property type="entry name" value="Kelch_1"/>
</dbReference>
<proteinExistence type="predicted"/>
<dbReference type="Gene3D" id="2.120.10.80">
    <property type="entry name" value="Kelch-type beta propeller"/>
    <property type="match status" value="1"/>
</dbReference>
<name>A0A8C5N9S2_GOUWI</name>
<dbReference type="SUPFAM" id="SSF117281">
    <property type="entry name" value="Kelch motif"/>
    <property type="match status" value="1"/>
</dbReference>
<evidence type="ECO:0000313" key="5">
    <source>
        <dbReference type="Proteomes" id="UP000694680"/>
    </source>
</evidence>
<keyword evidence="2" id="KW-1133">Transmembrane helix</keyword>
<dbReference type="PANTHER" id="PTHR45632:SF30">
    <property type="entry name" value="BTB DOMAIN-CONTAINING PROTEIN"/>
    <property type="match status" value="1"/>
</dbReference>
<reference evidence="4" key="1">
    <citation type="submission" date="2020-06" db="EMBL/GenBank/DDBJ databases">
        <authorList>
            <consortium name="Wellcome Sanger Institute Data Sharing"/>
        </authorList>
    </citation>
    <scope>NUCLEOTIDE SEQUENCE [LARGE SCALE GENOMIC DNA]</scope>
</reference>
<evidence type="ECO:0000256" key="1">
    <source>
        <dbReference type="ARBA" id="ARBA00022441"/>
    </source>
</evidence>
<dbReference type="InterPro" id="IPR015915">
    <property type="entry name" value="Kelch-typ_b-propeller"/>
</dbReference>